<organism evidence="1 2">
    <name type="scientific">Aspergillus aculeatinus CBS 121060</name>
    <dbReference type="NCBI Taxonomy" id="1448322"/>
    <lineage>
        <taxon>Eukaryota</taxon>
        <taxon>Fungi</taxon>
        <taxon>Dikarya</taxon>
        <taxon>Ascomycota</taxon>
        <taxon>Pezizomycotina</taxon>
        <taxon>Eurotiomycetes</taxon>
        <taxon>Eurotiomycetidae</taxon>
        <taxon>Eurotiales</taxon>
        <taxon>Aspergillaceae</taxon>
        <taxon>Aspergillus</taxon>
        <taxon>Aspergillus subgen. Circumdati</taxon>
    </lineage>
</organism>
<sequence length="120" mass="13367">MVVSCCCYNITSASLCFWSLCCLSFGPIPVSSTPLNCVYSPLTSLFPTSSQFCTASLLSVFREDGHHSGIHGESTLCYVTLPYHFLTFISTAEVHHPRLHLFSSVTDIDQRITACRHLRF</sequence>
<name>A0ACD1GXM6_9EURO</name>
<keyword evidence="2" id="KW-1185">Reference proteome</keyword>
<evidence type="ECO:0000313" key="1">
    <source>
        <dbReference type="EMBL" id="RAH65948.1"/>
    </source>
</evidence>
<dbReference type="Proteomes" id="UP000249661">
    <property type="component" value="Unassembled WGS sequence"/>
</dbReference>
<dbReference type="EMBL" id="KZ824987">
    <property type="protein sequence ID" value="RAH65948.1"/>
    <property type="molecule type" value="Genomic_DNA"/>
</dbReference>
<gene>
    <name evidence="1" type="ORF">BO66DRAFT_394951</name>
</gene>
<proteinExistence type="predicted"/>
<protein>
    <submittedName>
        <fullName evidence="1">Uncharacterized protein</fullName>
    </submittedName>
</protein>
<accession>A0ACD1GXM6</accession>
<evidence type="ECO:0000313" key="2">
    <source>
        <dbReference type="Proteomes" id="UP000249661"/>
    </source>
</evidence>
<reference evidence="1" key="1">
    <citation type="submission" date="2018-02" db="EMBL/GenBank/DDBJ databases">
        <title>The genomes of Aspergillus section Nigri reveals drivers in fungal speciation.</title>
        <authorList>
            <consortium name="DOE Joint Genome Institute"/>
            <person name="Vesth T.C."/>
            <person name="Nybo J."/>
            <person name="Theobald S."/>
            <person name="Brandl J."/>
            <person name="Frisvad J.C."/>
            <person name="Nielsen K.F."/>
            <person name="Lyhne E.K."/>
            <person name="Kogle M.E."/>
            <person name="Kuo A."/>
            <person name="Riley R."/>
            <person name="Clum A."/>
            <person name="Nolan M."/>
            <person name="Lipzen A."/>
            <person name="Salamov A."/>
            <person name="Henrissat B."/>
            <person name="Wiebenga A."/>
            <person name="De vries R.P."/>
            <person name="Grigoriev I.V."/>
            <person name="Mortensen U.H."/>
            <person name="Andersen M.R."/>
            <person name="Baker S.E."/>
        </authorList>
    </citation>
    <scope>NUCLEOTIDE SEQUENCE</scope>
    <source>
        <strain evidence="1">CBS 121060</strain>
    </source>
</reference>